<dbReference type="OrthoDB" id="6758316at2759"/>
<comment type="caution">
    <text evidence="2">The sequence shown here is derived from an EMBL/GenBank/DDBJ whole genome shotgun (WGS) entry which is preliminary data.</text>
</comment>
<gene>
    <name evidence="2" type="ORF">GWI33_013999</name>
</gene>
<name>A0A834I840_RHYFE</name>
<dbReference type="EMBL" id="JAACXV010013506">
    <property type="protein sequence ID" value="KAF7273278.1"/>
    <property type="molecule type" value="Genomic_DNA"/>
</dbReference>
<dbReference type="Proteomes" id="UP000625711">
    <property type="component" value="Unassembled WGS sequence"/>
</dbReference>
<proteinExistence type="predicted"/>
<protein>
    <submittedName>
        <fullName evidence="2">Uncharacterized protein</fullName>
    </submittedName>
</protein>
<feature type="region of interest" description="Disordered" evidence="1">
    <location>
        <begin position="306"/>
        <end position="335"/>
    </location>
</feature>
<sequence>MDFSNNSESLQKICQSIEERDHKIIENNVKIKYYNNLTEKLTSEISLMKRRTEKIDEEIAFHKEQNKYFQLIHESLEEGSKIMEKCITNHQTFEIIMSRYSKINEFEEQTVKDDFNNMYLKIKNQMEANLLFQQLEDKKVAYLKADIEHRQEAVKVKVLKAIIAQKLKIQKQIFYNYFVDLATKYVKEKLSNKQYQNIQKNIVQENSAKLNIEKQISNIENMVRSNNNIDLNQKISEILEKDSEVIIPPKIRILSEQIIVPAFQDYSKTPSIEVKYKKTDWLQKWKKRLFSKNSINTSKLQDSFVSQQSNQTFSQEPAEIEDSTNEPSHQYVDKGNITSQDVLKPLISQTLLEDIKKNENEKKANVINTVRNSQTSNIKDACQQISQTQVTTSLPPLNSTSIKENKSVHFNLTSEKEAPFNFQPLMMDNKYSSFFHKPTEGAETSMAFGNTSSNGLNLSLMDTHLVQDNFKNLDGNIQFSPEYEYEPCTELNPNFLNFEPGSMQHSFEKNQAEKPTETGTRMFTFGSSFNPFQ</sequence>
<evidence type="ECO:0000313" key="3">
    <source>
        <dbReference type="Proteomes" id="UP000625711"/>
    </source>
</evidence>
<keyword evidence="3" id="KW-1185">Reference proteome</keyword>
<reference evidence="2" key="1">
    <citation type="submission" date="2020-08" db="EMBL/GenBank/DDBJ databases">
        <title>Genome sequencing and assembly of the red palm weevil Rhynchophorus ferrugineus.</title>
        <authorList>
            <person name="Dias G.B."/>
            <person name="Bergman C.M."/>
            <person name="Manee M."/>
        </authorList>
    </citation>
    <scope>NUCLEOTIDE SEQUENCE</scope>
    <source>
        <strain evidence="2">AA-2017</strain>
        <tissue evidence="2">Whole larva</tissue>
    </source>
</reference>
<dbReference type="AlphaFoldDB" id="A0A834I840"/>
<feature type="compositionally biased region" description="Polar residues" evidence="1">
    <location>
        <begin position="306"/>
        <end position="315"/>
    </location>
</feature>
<evidence type="ECO:0000256" key="1">
    <source>
        <dbReference type="SAM" id="MobiDB-lite"/>
    </source>
</evidence>
<organism evidence="2 3">
    <name type="scientific">Rhynchophorus ferrugineus</name>
    <name type="common">Red palm weevil</name>
    <name type="synonym">Curculio ferrugineus</name>
    <dbReference type="NCBI Taxonomy" id="354439"/>
    <lineage>
        <taxon>Eukaryota</taxon>
        <taxon>Metazoa</taxon>
        <taxon>Ecdysozoa</taxon>
        <taxon>Arthropoda</taxon>
        <taxon>Hexapoda</taxon>
        <taxon>Insecta</taxon>
        <taxon>Pterygota</taxon>
        <taxon>Neoptera</taxon>
        <taxon>Endopterygota</taxon>
        <taxon>Coleoptera</taxon>
        <taxon>Polyphaga</taxon>
        <taxon>Cucujiformia</taxon>
        <taxon>Curculionidae</taxon>
        <taxon>Dryophthorinae</taxon>
        <taxon>Rhynchophorus</taxon>
    </lineage>
</organism>
<evidence type="ECO:0000313" key="2">
    <source>
        <dbReference type="EMBL" id="KAF7273278.1"/>
    </source>
</evidence>
<accession>A0A834I840</accession>